<dbReference type="InterPro" id="IPR008491">
    <property type="entry name" value="CDK5RAP3"/>
</dbReference>
<dbReference type="EMBL" id="LR006192">
    <property type="protein sequence ID" value="SVE75811.1"/>
    <property type="molecule type" value="mRNA"/>
</dbReference>
<protein>
    <submittedName>
        <fullName evidence="2">EOG090X07S9</fullName>
    </submittedName>
</protein>
<dbReference type="Pfam" id="PF05600">
    <property type="entry name" value="CDK5RAP3"/>
    <property type="match status" value="1"/>
</dbReference>
<dbReference type="PANTHER" id="PTHR14894">
    <property type="entry name" value="CDK5 REGULATORY SUBUNIT-ASSOCIATED PROTEIN 3"/>
    <property type="match status" value="1"/>
</dbReference>
<accession>A0A4Y7M3K7</accession>
<dbReference type="PANTHER" id="PTHR14894:SF0">
    <property type="entry name" value="CDK5 REGULATORY SUBUNIT-ASSOCIATED PROTEIN 3"/>
    <property type="match status" value="1"/>
</dbReference>
<reference evidence="2" key="1">
    <citation type="submission" date="2018-08" db="EMBL/GenBank/DDBJ databases">
        <authorList>
            <person name="Cornetti L."/>
        </authorList>
    </citation>
    <scope>NUCLEOTIDE SEQUENCE</scope>
    <source>
        <strain evidence="2">PT-GA-1</strain>
    </source>
</reference>
<comment type="similarity">
    <text evidence="1">Belongs to the CDK5RAP3 family.</text>
</comment>
<sequence length="690" mass="78343">MVGEMIDVSILEGNIIELLSLLVDPEAMRSFGWPNYSVDMVLQSVLVKCGKEPFSQPHLGLAQRLRSNTKRLFSFIVDDQNALENLFSRRPVEQVGADSPMVGEGNVALKKQDLLRKALQVLNFRVDLLGEQPIGLRDDLTSGLGQRQTAAGLLTLVKSGRSRIHLNLRWRSQYLQVNIITTYGSFPEMQEQNIPIDIQTSKLLDWVISRRHCTKTWPQQITLIREKINSAIQDMPEHKGITKLLTGTYINYFHCLQIIEILKETEADTRSLFGRYGSQRMKDWQEVVRLYEKDNVYLAEACQILMRNVAYEIPGIKKSITKYEQVQHETEKKEAECVKNAQDFRDKYKSLSNQLGIDGKNIKSELTDLLGSLPEMYREVAQQAKKTKEASAFYRSFLGQIITNNSELTCLPVLQHIIEHGNTTVYEWRYGEAPLRIEEPVLFIEPEAADSTDDAIDFGDAAIDFGGSDVELETGDIDWGQIDMLPDAHEATIDFSTTEDAELEIVVQEAGIEGGVAKDNEALTMLDYHKTRNMFLDDLAELEAFLRQRSMEMQATSKESKMGFSFSQSHSGTEKSPQELEVMLSQVMSTLDAVNRPKLKNLALIRESPRYVDRVANSLQQHLRLADKMEGNRTILAERRRSAAAEQARLQPTLKKLIERTKELQVDIEKNISKKYNNRPVHITGGVTSL</sequence>
<dbReference type="GO" id="GO:0012505">
    <property type="term" value="C:endomembrane system"/>
    <property type="evidence" value="ECO:0007669"/>
    <property type="project" value="TreeGrafter"/>
</dbReference>
<name>A0A4Y7M3K7_9CRUS</name>
<dbReference type="AlphaFoldDB" id="A0A4Y7M3K7"/>
<gene>
    <name evidence="2" type="primary">EOG090X07S9</name>
</gene>
<proteinExistence type="evidence at transcript level"/>
<organism evidence="2">
    <name type="scientific">Daphnia hispanica</name>
    <dbReference type="NCBI Taxonomy" id="575233"/>
    <lineage>
        <taxon>Eukaryota</taxon>
        <taxon>Metazoa</taxon>
        <taxon>Ecdysozoa</taxon>
        <taxon>Arthropoda</taxon>
        <taxon>Crustacea</taxon>
        <taxon>Branchiopoda</taxon>
        <taxon>Diplostraca</taxon>
        <taxon>Cladocera</taxon>
        <taxon>Anomopoda</taxon>
        <taxon>Daphniidae</taxon>
        <taxon>Daphnia</taxon>
    </lineage>
</organism>
<dbReference type="GO" id="GO:0007346">
    <property type="term" value="P:regulation of mitotic cell cycle"/>
    <property type="evidence" value="ECO:0007669"/>
    <property type="project" value="TreeGrafter"/>
</dbReference>
<evidence type="ECO:0000256" key="1">
    <source>
        <dbReference type="ARBA" id="ARBA00007478"/>
    </source>
</evidence>
<evidence type="ECO:0000313" key="2">
    <source>
        <dbReference type="EMBL" id="SVE75811.1"/>
    </source>
</evidence>